<evidence type="ECO:0000313" key="1">
    <source>
        <dbReference type="EMBL" id="WMT06235.1"/>
    </source>
</evidence>
<keyword evidence="2" id="KW-1185">Reference proteome</keyword>
<dbReference type="Proteomes" id="UP001224926">
    <property type="component" value="Chromosome"/>
</dbReference>
<dbReference type="RefSeq" id="WP_136396893.1">
    <property type="nucleotide sequence ID" value="NZ_CP101873.1"/>
</dbReference>
<proteinExistence type="predicted"/>
<dbReference type="EMBL" id="CP101873">
    <property type="protein sequence ID" value="WMT06235.1"/>
    <property type="molecule type" value="Genomic_DNA"/>
</dbReference>
<accession>A0AAF0P842</accession>
<protein>
    <submittedName>
        <fullName evidence="1">Uncharacterized protein</fullName>
    </submittedName>
</protein>
<dbReference type="AlphaFoldDB" id="A0AAF0P842"/>
<reference evidence="1 2" key="1">
    <citation type="submission" date="2022-07" db="EMBL/GenBank/DDBJ databases">
        <title>Two temperate virus in Haloterrigena jeotgali A29.</title>
        <authorList>
            <person name="Deng X."/>
        </authorList>
    </citation>
    <scope>NUCLEOTIDE SEQUENCE [LARGE SCALE GENOMIC DNA]</scope>
    <source>
        <strain evidence="1 2">A29</strain>
    </source>
</reference>
<name>A0AAF0P842_9EURY</name>
<organism evidence="1 2">
    <name type="scientific">Natrinema thermotolerans</name>
    <dbReference type="NCBI Taxonomy" id="121872"/>
    <lineage>
        <taxon>Archaea</taxon>
        <taxon>Methanobacteriati</taxon>
        <taxon>Methanobacteriota</taxon>
        <taxon>Stenosarchaea group</taxon>
        <taxon>Halobacteria</taxon>
        <taxon>Halobacteriales</taxon>
        <taxon>Natrialbaceae</taxon>
        <taxon>Natrinema</taxon>
    </lineage>
</organism>
<dbReference type="GeneID" id="39862475"/>
<sequence length="201" mass="23173">MKKAFFGEGKNDSEFIEIFVEEHIDNVKFDRLDIEDINKEAVVPRESSKIRDFKEQWNPYDILIKSEGGEDKLKTGFSTLLLGLTKLPFDYYLLVDMDGGEIDDVESELNDRIHSIHNNNNIEISQNGRKDTYEHFVIQSFSVISHETITDNFEVVAFKEDLEEEAGIPDGVEEVETIRDSLADFVQKNSVYQPFLDCCFS</sequence>
<evidence type="ECO:0000313" key="2">
    <source>
        <dbReference type="Proteomes" id="UP001224926"/>
    </source>
</evidence>
<gene>
    <name evidence="1" type="ORF">NP511_12655</name>
</gene>